<dbReference type="Pfam" id="PF13477">
    <property type="entry name" value="Glyco_trans_4_2"/>
    <property type="match status" value="1"/>
</dbReference>
<evidence type="ECO:0000313" key="3">
    <source>
        <dbReference type="EMBL" id="KRG22353.1"/>
    </source>
</evidence>
<dbReference type="Gene3D" id="3.40.50.2000">
    <property type="entry name" value="Glycogen Phosphorylase B"/>
    <property type="match status" value="2"/>
</dbReference>
<feature type="domain" description="Glycosyltransferase subfamily 4-like N-terminal" evidence="2">
    <location>
        <begin position="122"/>
        <end position="186"/>
    </location>
</feature>
<evidence type="ECO:0000259" key="2">
    <source>
        <dbReference type="Pfam" id="PF13477"/>
    </source>
</evidence>
<dbReference type="SUPFAM" id="SSF53756">
    <property type="entry name" value="UDP-Glycosyltransferase/glycogen phosphorylase"/>
    <property type="match status" value="1"/>
</dbReference>
<protein>
    <submittedName>
        <fullName evidence="3">Glycosyl transferases group 1</fullName>
    </submittedName>
    <submittedName>
        <fullName evidence="4">Glycosyltransferase</fullName>
        <ecNumber evidence="4">2.4.-.-</ecNumber>
    </submittedName>
</protein>
<evidence type="ECO:0000313" key="4">
    <source>
        <dbReference type="EMBL" id="MCS5712446.1"/>
    </source>
</evidence>
<evidence type="ECO:0000259" key="1">
    <source>
        <dbReference type="Pfam" id="PF00534"/>
    </source>
</evidence>
<accession>A0A0Q9Z013</accession>
<dbReference type="GO" id="GO:0016757">
    <property type="term" value="F:glycosyltransferase activity"/>
    <property type="evidence" value="ECO:0007669"/>
    <property type="project" value="UniProtKB-KW"/>
</dbReference>
<dbReference type="Proteomes" id="UP000051497">
    <property type="component" value="Unassembled WGS sequence"/>
</dbReference>
<keyword evidence="4" id="KW-0328">Glycosyltransferase</keyword>
<dbReference type="PATRIC" id="fig|1590043.3.peg.773"/>
<proteinExistence type="predicted"/>
<reference evidence="4" key="2">
    <citation type="journal article" date="2016" name="Genome Announc.">
        <title>Draft Genome Sequences of Two Novel Amoeba-Resistant Intranuclear Bacteria, 'Candidatus Berkiella cookevillensis' and 'Candidatus Berkiella aquae'.</title>
        <authorList>
            <person name="Mehari Y.T."/>
            <person name="Arivett B.A."/>
            <person name="Farone A.L."/>
            <person name="Gunderson J.H."/>
            <person name="Farone M.B."/>
        </authorList>
    </citation>
    <scope>NUCLEOTIDE SEQUENCE</scope>
    <source>
        <strain evidence="4">HT99</strain>
    </source>
</reference>
<dbReference type="EMBL" id="LKAJ02000001">
    <property type="protein sequence ID" value="MCS5712446.1"/>
    <property type="molecule type" value="Genomic_DNA"/>
</dbReference>
<evidence type="ECO:0000313" key="5">
    <source>
        <dbReference type="Proteomes" id="UP000051497"/>
    </source>
</evidence>
<dbReference type="Pfam" id="PF00534">
    <property type="entry name" value="Glycos_transf_1"/>
    <property type="match status" value="1"/>
</dbReference>
<dbReference type="InterPro" id="IPR028098">
    <property type="entry name" value="Glyco_trans_4-like_N"/>
</dbReference>
<reference evidence="4" key="3">
    <citation type="submission" date="2021-06" db="EMBL/GenBank/DDBJ databases">
        <title>Genomic Description and Analysis of Intracellular Bacteria, Candidatus Berkiella cookevillensis and Candidatus Berkiella aquae.</title>
        <authorList>
            <person name="Kidane D.T."/>
            <person name="Mehari Y.T."/>
            <person name="Rice F.C."/>
            <person name="Arivett B.A."/>
            <person name="Farone A.L."/>
            <person name="Berk S.G."/>
            <person name="Farone M.B."/>
        </authorList>
    </citation>
    <scope>NUCLEOTIDE SEQUENCE</scope>
    <source>
        <strain evidence="4">HT99</strain>
    </source>
</reference>
<reference evidence="3" key="1">
    <citation type="submission" date="2015-09" db="EMBL/GenBank/DDBJ databases">
        <title>Draft Genome Sequences of Two Novel Amoeba-resistant Intranuclear Bacteria, Candidatus Berkiella cookevillensis and Candidatus Berkiella aquae.</title>
        <authorList>
            <person name="Mehari Y.T."/>
            <person name="Arivett B.A."/>
            <person name="Farone A.L."/>
            <person name="Gunderson J.H."/>
            <person name="Farone M.B."/>
        </authorList>
    </citation>
    <scope>NUCLEOTIDE SEQUENCE [LARGE SCALE GENOMIC DNA]</scope>
    <source>
        <strain evidence="3">HT99</strain>
    </source>
</reference>
<feature type="domain" description="Glycosyl transferase family 1" evidence="1">
    <location>
        <begin position="287"/>
        <end position="385"/>
    </location>
</feature>
<dbReference type="InterPro" id="IPR001296">
    <property type="entry name" value="Glyco_trans_1"/>
</dbReference>
<dbReference type="AlphaFoldDB" id="A0A0Q9Z013"/>
<keyword evidence="5" id="KW-1185">Reference proteome</keyword>
<dbReference type="OrthoDB" id="4611853at2"/>
<dbReference type="EC" id="2.4.-.-" evidence="4"/>
<dbReference type="STRING" id="295108.HT99x_00775"/>
<gene>
    <name evidence="3" type="ORF">HT99x_00775</name>
    <name evidence="4" type="ORF">HT99x_013470</name>
</gene>
<dbReference type="EMBL" id="LKAJ01000002">
    <property type="protein sequence ID" value="KRG22353.1"/>
    <property type="molecule type" value="Genomic_DNA"/>
</dbReference>
<dbReference type="RefSeq" id="WP_075065406.1">
    <property type="nucleotide sequence ID" value="NZ_LKAJ02000001.1"/>
</dbReference>
<keyword evidence="3" id="KW-0808">Transferase</keyword>
<name>A0A0Q9Z013_9GAMM</name>
<organism evidence="3">
    <name type="scientific">Candidatus Berkiella aquae</name>
    <dbReference type="NCBI Taxonomy" id="295108"/>
    <lineage>
        <taxon>Bacteria</taxon>
        <taxon>Pseudomonadati</taxon>
        <taxon>Pseudomonadota</taxon>
        <taxon>Gammaproteobacteria</taxon>
        <taxon>Candidatus Berkiellales</taxon>
        <taxon>Candidatus Berkiellaceae</taxon>
        <taxon>Candidatus Berkiella</taxon>
    </lineage>
</organism>
<comment type="caution">
    <text evidence="3">The sequence shown here is derived from an EMBL/GenBank/DDBJ whole genome shotgun (WGS) entry which is preliminary data.</text>
</comment>
<sequence>MKPRILFVGIIDSPHTARWIELIADQGWDLHFFPVYPAAPHPIMRGITIHRPWIPFQSKGIFRRLVSSYFSKSKNKDKNTLPIRSIYPIPVTPKYEHKLLGIRTKPLGESNITTQAAYGPRVLARLIKKLKPDLIHSMEFQHAGYTVLKAKEEIHRKYFPKWLATNWGSDIYYFKNFPDHEKQITRLLQAIDYYSCECHRDIKLAQGLGLVTKDPFLLTNTGGFDLEKISTLRNEIKPSSRNIIMIKGYQHFAGRALTALEALIGCIEHVKNYHIIVYSASVEIFARIEEIKSLYQLNITTYTPLQLSHDEMLVLFSKARIYLGVSISDAISTSMLEAMAMGTFPIQTNTACCDEWIEDGKTGFSIPPDNVSHITNCLNKALLDDALVDTAALLNWTTVSERLDKNIIREKEVAIYHKIFEEIGT</sequence>